<name>A0A7C9N224_9ACTN</name>
<dbReference type="PANTHER" id="PTHR40446">
    <property type="entry name" value="N-ACETYLGLUCOSAMINE-1-PHOSPHODIESTER ALPHA-N-ACETYLGLUCOSAMINIDASE"/>
    <property type="match status" value="1"/>
</dbReference>
<dbReference type="Proteomes" id="UP000479526">
    <property type="component" value="Unassembled WGS sequence"/>
</dbReference>
<keyword evidence="4" id="KW-1185">Reference proteome</keyword>
<evidence type="ECO:0000313" key="4">
    <source>
        <dbReference type="Proteomes" id="UP000479526"/>
    </source>
</evidence>
<evidence type="ECO:0000313" key="3">
    <source>
        <dbReference type="EMBL" id="NAS23349.1"/>
    </source>
</evidence>
<comment type="caution">
    <text evidence="3">The sequence shown here is derived from an EMBL/GenBank/DDBJ whole genome shotgun (WGS) entry which is preliminary data.</text>
</comment>
<dbReference type="PANTHER" id="PTHR40446:SF2">
    <property type="entry name" value="N-ACETYLGLUCOSAMINE-1-PHOSPHODIESTER ALPHA-N-ACETYLGLUCOSAMINIDASE"/>
    <property type="match status" value="1"/>
</dbReference>
<keyword evidence="3" id="KW-0378">Hydrolase</keyword>
<keyword evidence="3" id="KW-0326">Glycosidase</keyword>
<dbReference type="Pfam" id="PF09992">
    <property type="entry name" value="NAGPA"/>
    <property type="match status" value="1"/>
</dbReference>
<accession>A0A7C9N224</accession>
<dbReference type="EMBL" id="WXEW01000004">
    <property type="protein sequence ID" value="NAS23349.1"/>
    <property type="molecule type" value="Genomic_DNA"/>
</dbReference>
<proteinExistence type="predicted"/>
<evidence type="ECO:0000259" key="2">
    <source>
        <dbReference type="Pfam" id="PF09992"/>
    </source>
</evidence>
<organism evidence="3 4">
    <name type="scientific">Herbidospora solisilvae</name>
    <dbReference type="NCBI Taxonomy" id="2696284"/>
    <lineage>
        <taxon>Bacteria</taxon>
        <taxon>Bacillati</taxon>
        <taxon>Actinomycetota</taxon>
        <taxon>Actinomycetes</taxon>
        <taxon>Streptosporangiales</taxon>
        <taxon>Streptosporangiaceae</taxon>
        <taxon>Herbidospora</taxon>
    </lineage>
</organism>
<evidence type="ECO:0000256" key="1">
    <source>
        <dbReference type="SAM" id="SignalP"/>
    </source>
</evidence>
<feature type="domain" description="Phosphodiester glycosidase" evidence="2">
    <location>
        <begin position="302"/>
        <end position="484"/>
    </location>
</feature>
<feature type="signal peptide" evidence="1">
    <location>
        <begin position="1"/>
        <end position="23"/>
    </location>
</feature>
<gene>
    <name evidence="3" type="ORF">GT755_16795</name>
</gene>
<reference evidence="3 4" key="1">
    <citation type="submission" date="2020-01" db="EMBL/GenBank/DDBJ databases">
        <title>Herbidospora sp. NEAU-GS84 nov., a novel actinomycete isolated from soil.</title>
        <authorList>
            <person name="Han L."/>
        </authorList>
    </citation>
    <scope>NUCLEOTIDE SEQUENCE [LARGE SCALE GENOMIC DNA]</scope>
    <source>
        <strain evidence="3 4">NEAU-GS84</strain>
    </source>
</reference>
<keyword evidence="1" id="KW-0732">Signal</keyword>
<feature type="chain" id="PRO_5028890900" evidence="1">
    <location>
        <begin position="24"/>
        <end position="486"/>
    </location>
</feature>
<dbReference type="InterPro" id="IPR018711">
    <property type="entry name" value="NAGPA"/>
</dbReference>
<dbReference type="AlphaFoldDB" id="A0A7C9N224"/>
<protein>
    <submittedName>
        <fullName evidence="3">Phosphodiester glycosidase family protein</fullName>
    </submittedName>
</protein>
<dbReference type="GO" id="GO:0016798">
    <property type="term" value="F:hydrolase activity, acting on glycosyl bonds"/>
    <property type="evidence" value="ECO:0007669"/>
    <property type="project" value="UniProtKB-KW"/>
</dbReference>
<sequence length="486" mass="50611">MRGRLTVAITALASVLPVMPVFADSQKTAGLPSSSFPLGVPGLAKTTSKMVIPGIEYITLRHGTNKDGYTVSVLAGANDAYTQRTAEKQALAVQMAGFEPVVVKFTRPAIADFPAQDYWMVRVGQWPLSAKKEADKVVKELKEAGISAKADYTGDDGFVTAGPWSMKILMVDPRSFRGSFAASLGKKTAVRERVTDMAKGAGAVAGVNGGFFDIHTGAAYRGDPTGISVVGGKLLSEAVEGRTAVVLKGRTARITELKSSVNVAAGGAMAPVAGVNRVGRDGELVLYTEEFGASTPKVGATEVVIDPDGVVTAVRSPGAKIMKGMRVLQGVGAGADWLAAYAQEGGKVQLKTTVTDLRRKRTVPLTPDTHIVGGGVGLVKNGKTWITAATDGMANINMIVRRHPRTLAGVTRNGKLILAVVDGRAPGQTVGASFHEAARVMQWLGARDAINLDGGGSSAMVVKGKVVNKPSDGAERAVGDALLIRP</sequence>